<dbReference type="EMBL" id="MU855359">
    <property type="protein sequence ID" value="KAK3905426.1"/>
    <property type="molecule type" value="Genomic_DNA"/>
</dbReference>
<name>A0AAN6MS59_9PEZI</name>
<proteinExistence type="predicted"/>
<dbReference type="Proteomes" id="UP001303889">
    <property type="component" value="Unassembled WGS sequence"/>
</dbReference>
<evidence type="ECO:0000256" key="1">
    <source>
        <dbReference type="SAM" id="MobiDB-lite"/>
    </source>
</evidence>
<gene>
    <name evidence="2" type="ORF">C8A05DRAFT_30772</name>
</gene>
<sequence length="206" mass="22736">MENPAVDLAVDPAAEAASINKTDQSKTSTTSQPSPASSPLAVTVGPTSTLERLPSELRRQILFSIADLEDLRALVLASPVYYQQHLLDRRALLEGALSRTLGSVLADSLAVQESRERFESSARLPESETISVKGYDWPPQWATSSEILEGCSEKDLVAMARFYLTIAQPLVLNCAALFLWNLDESLEDCALSDTERTRFLRALYRF</sequence>
<evidence type="ECO:0000313" key="3">
    <source>
        <dbReference type="Proteomes" id="UP001303889"/>
    </source>
</evidence>
<organism evidence="2 3">
    <name type="scientific">Staphylotrichum tortipilum</name>
    <dbReference type="NCBI Taxonomy" id="2831512"/>
    <lineage>
        <taxon>Eukaryota</taxon>
        <taxon>Fungi</taxon>
        <taxon>Dikarya</taxon>
        <taxon>Ascomycota</taxon>
        <taxon>Pezizomycotina</taxon>
        <taxon>Sordariomycetes</taxon>
        <taxon>Sordariomycetidae</taxon>
        <taxon>Sordariales</taxon>
        <taxon>Chaetomiaceae</taxon>
        <taxon>Staphylotrichum</taxon>
    </lineage>
</organism>
<reference evidence="2" key="2">
    <citation type="submission" date="2023-05" db="EMBL/GenBank/DDBJ databases">
        <authorList>
            <consortium name="Lawrence Berkeley National Laboratory"/>
            <person name="Steindorff A."/>
            <person name="Hensen N."/>
            <person name="Bonometti L."/>
            <person name="Westerberg I."/>
            <person name="Brannstrom I.O."/>
            <person name="Guillou S."/>
            <person name="Cros-Aarteil S."/>
            <person name="Calhoun S."/>
            <person name="Haridas S."/>
            <person name="Kuo A."/>
            <person name="Mondo S."/>
            <person name="Pangilinan J."/>
            <person name="Riley R."/>
            <person name="Labutti K."/>
            <person name="Andreopoulos B."/>
            <person name="Lipzen A."/>
            <person name="Chen C."/>
            <person name="Yanf M."/>
            <person name="Daum C."/>
            <person name="Ng V."/>
            <person name="Clum A."/>
            <person name="Ohm R."/>
            <person name="Martin F."/>
            <person name="Silar P."/>
            <person name="Natvig D."/>
            <person name="Lalanne C."/>
            <person name="Gautier V."/>
            <person name="Ament-Velasquez S.L."/>
            <person name="Kruys A."/>
            <person name="Hutchinson M.I."/>
            <person name="Powell A.J."/>
            <person name="Barry K."/>
            <person name="Miller A.N."/>
            <person name="Grigoriev I.V."/>
            <person name="Debuchy R."/>
            <person name="Gladieux P."/>
            <person name="Thoren M.H."/>
            <person name="Johannesson H."/>
        </authorList>
    </citation>
    <scope>NUCLEOTIDE SEQUENCE</scope>
    <source>
        <strain evidence="2">CBS 103.79</strain>
    </source>
</reference>
<evidence type="ECO:0000313" key="2">
    <source>
        <dbReference type="EMBL" id="KAK3905426.1"/>
    </source>
</evidence>
<keyword evidence="3" id="KW-1185">Reference proteome</keyword>
<feature type="compositionally biased region" description="Low complexity" evidence="1">
    <location>
        <begin position="25"/>
        <end position="39"/>
    </location>
</feature>
<reference evidence="2" key="1">
    <citation type="journal article" date="2023" name="Mol. Phylogenet. Evol.">
        <title>Genome-scale phylogeny and comparative genomics of the fungal order Sordariales.</title>
        <authorList>
            <person name="Hensen N."/>
            <person name="Bonometti L."/>
            <person name="Westerberg I."/>
            <person name="Brannstrom I.O."/>
            <person name="Guillou S."/>
            <person name="Cros-Aarteil S."/>
            <person name="Calhoun S."/>
            <person name="Haridas S."/>
            <person name="Kuo A."/>
            <person name="Mondo S."/>
            <person name="Pangilinan J."/>
            <person name="Riley R."/>
            <person name="LaButti K."/>
            <person name="Andreopoulos B."/>
            <person name="Lipzen A."/>
            <person name="Chen C."/>
            <person name="Yan M."/>
            <person name="Daum C."/>
            <person name="Ng V."/>
            <person name="Clum A."/>
            <person name="Steindorff A."/>
            <person name="Ohm R.A."/>
            <person name="Martin F."/>
            <person name="Silar P."/>
            <person name="Natvig D.O."/>
            <person name="Lalanne C."/>
            <person name="Gautier V."/>
            <person name="Ament-Velasquez S.L."/>
            <person name="Kruys A."/>
            <person name="Hutchinson M.I."/>
            <person name="Powell A.J."/>
            <person name="Barry K."/>
            <person name="Miller A.N."/>
            <person name="Grigoriev I.V."/>
            <person name="Debuchy R."/>
            <person name="Gladieux P."/>
            <person name="Hiltunen Thoren M."/>
            <person name="Johannesson H."/>
        </authorList>
    </citation>
    <scope>NUCLEOTIDE SEQUENCE</scope>
    <source>
        <strain evidence="2">CBS 103.79</strain>
    </source>
</reference>
<protein>
    <submittedName>
        <fullName evidence="2">Uncharacterized protein</fullName>
    </submittedName>
</protein>
<feature type="region of interest" description="Disordered" evidence="1">
    <location>
        <begin position="1"/>
        <end position="43"/>
    </location>
</feature>
<dbReference type="AlphaFoldDB" id="A0AAN6MS59"/>
<comment type="caution">
    <text evidence="2">The sequence shown here is derived from an EMBL/GenBank/DDBJ whole genome shotgun (WGS) entry which is preliminary data.</text>
</comment>
<accession>A0AAN6MS59</accession>